<feature type="region of interest" description="Disordered" evidence="1">
    <location>
        <begin position="783"/>
        <end position="843"/>
    </location>
</feature>
<keyword evidence="3" id="KW-1185">Reference proteome</keyword>
<protein>
    <recommendedName>
        <fullName evidence="4">Pentatricopeptide repeat protein</fullName>
    </recommendedName>
</protein>
<evidence type="ECO:0008006" key="4">
    <source>
        <dbReference type="Google" id="ProtNLM"/>
    </source>
</evidence>
<dbReference type="PANTHER" id="PTHR47934">
    <property type="entry name" value="PENTATRICOPEPTIDE REPEAT-CONTAINING PROTEIN PET309, MITOCHONDRIAL"/>
    <property type="match status" value="1"/>
</dbReference>
<reference evidence="2" key="1">
    <citation type="journal article" date="2020" name="Fungal Divers.">
        <title>Resolving the Mortierellaceae phylogeny through synthesis of multi-gene phylogenetics and phylogenomics.</title>
        <authorList>
            <person name="Vandepol N."/>
            <person name="Liber J."/>
            <person name="Desiro A."/>
            <person name="Na H."/>
            <person name="Kennedy M."/>
            <person name="Barry K."/>
            <person name="Grigoriev I.V."/>
            <person name="Miller A.N."/>
            <person name="O'Donnell K."/>
            <person name="Stajich J.E."/>
            <person name="Bonito G."/>
        </authorList>
    </citation>
    <scope>NUCLEOTIDE SEQUENCE</scope>
    <source>
        <strain evidence="2">NVP60</strain>
    </source>
</reference>
<dbReference type="AlphaFoldDB" id="A0A9P6UV96"/>
<dbReference type="GO" id="GO:0005739">
    <property type="term" value="C:mitochondrion"/>
    <property type="evidence" value="ECO:0007669"/>
    <property type="project" value="TreeGrafter"/>
</dbReference>
<feature type="compositionally biased region" description="Acidic residues" evidence="1">
    <location>
        <begin position="788"/>
        <end position="797"/>
    </location>
</feature>
<organism evidence="2 3">
    <name type="scientific">Linnemannia gamsii</name>
    <dbReference type="NCBI Taxonomy" id="64522"/>
    <lineage>
        <taxon>Eukaryota</taxon>
        <taxon>Fungi</taxon>
        <taxon>Fungi incertae sedis</taxon>
        <taxon>Mucoromycota</taxon>
        <taxon>Mortierellomycotina</taxon>
        <taxon>Mortierellomycetes</taxon>
        <taxon>Mortierellales</taxon>
        <taxon>Mortierellaceae</taxon>
        <taxon>Linnemannia</taxon>
    </lineage>
</organism>
<feature type="compositionally biased region" description="Low complexity" evidence="1">
    <location>
        <begin position="198"/>
        <end position="208"/>
    </location>
</feature>
<feature type="compositionally biased region" description="Low complexity" evidence="1">
    <location>
        <begin position="222"/>
        <end position="233"/>
    </location>
</feature>
<feature type="compositionally biased region" description="Low complexity" evidence="1">
    <location>
        <begin position="821"/>
        <end position="831"/>
    </location>
</feature>
<dbReference type="Gene3D" id="1.25.40.10">
    <property type="entry name" value="Tetratricopeptide repeat domain"/>
    <property type="match status" value="2"/>
</dbReference>
<dbReference type="GO" id="GO:0007005">
    <property type="term" value="P:mitochondrion organization"/>
    <property type="evidence" value="ECO:0007669"/>
    <property type="project" value="TreeGrafter"/>
</dbReference>
<dbReference type="InterPro" id="IPR051114">
    <property type="entry name" value="Mito_RNA_Proc_CCM1"/>
</dbReference>
<dbReference type="PANTHER" id="PTHR47934:SF6">
    <property type="entry name" value="MITOCHONDRIAL GROUP I INTRON SPLICING FACTOR CCM1-RELATED"/>
    <property type="match status" value="1"/>
</dbReference>
<feature type="region of interest" description="Disordered" evidence="1">
    <location>
        <begin position="15"/>
        <end position="116"/>
    </location>
</feature>
<evidence type="ECO:0000313" key="2">
    <source>
        <dbReference type="EMBL" id="KAG0322407.1"/>
    </source>
</evidence>
<dbReference type="EMBL" id="JAAAIN010000030">
    <property type="protein sequence ID" value="KAG0322407.1"/>
    <property type="molecule type" value="Genomic_DNA"/>
</dbReference>
<dbReference type="Proteomes" id="UP000823405">
    <property type="component" value="Unassembled WGS sequence"/>
</dbReference>
<sequence>MSCYICRHCARGPSRIPTRIPALSSRPSPSSIPPPVLTKSRSLSTQVAPNPSASASSTARSNTSPSRTLAASKTQWHVSTTTPVSKPNPESTTTSRKPVIEGDKKLTAGSTASASHIRSAQRRIDQLAHNLEVDALYIQFWRICQIATIEEQRQIWSGIYDRDPISSTTLGNSNSNSISNGPRSAKSRQESLYRAFNSPAKPKSSSPPRGQLDTLRIPYGKPSPSTKFTSTATTRTTTSTFTLHFLGQSHAKRLLQMHQYFEQVLQIPIGYNARIALLVAFSSRGDMITTLNLFRQWQRPSSSFHGGARADRGGVGGGKEMYSVVIRGLIGRNFQDSEQRSFYVQDDPISGIRNQGVTQVYTALELFYDLMRQGGTPTFETYHSLILGLSTFKNDMDAAELLLDHMIVKKKRPYVQVLHVMCREYARRKDFLSVERIFGMLKEYGIRPRAVTCNVMLRAIFQMSTMEALQYIGHTSPGTNLSSPHQEPGQDLDTMTDQLKRQKVQHLREYMHENGIVPDDRTFSILCYGFGHMKSGFPDLQEVMAEMAQGPSVREPSLVVLNSLLFAHLNHDKIRKAESILDQILRSFHPLEDLSYAQTPRRRLQSKSPFSRQESTSTTTTTSVLKEKEGTDNGDYLLPRIPMVPGKGAFHALMLAYVEQGDITSMERIVDKMIQAQHQQRDQHYQRRQLAARLSKSSKGQLRPSTLHHLKVDLEADEYTATIMLLGYLTRRDFVKVDLVQQQIQAHPDWRSSSLFLDRDENRQELIDFVRHQSSKEIARRSLLQSATEEDGEDSGDDSSIGRGTRALGGSSVEDIKASMGAGATTTATTTKPLSGDLQGELDDDIEIDVTTLSAKLRGLMNSSSPTTSSSSRSS</sequence>
<feature type="compositionally biased region" description="Low complexity" evidence="1">
    <location>
        <begin position="167"/>
        <end position="181"/>
    </location>
</feature>
<dbReference type="InterPro" id="IPR011990">
    <property type="entry name" value="TPR-like_helical_dom_sf"/>
</dbReference>
<feature type="region of interest" description="Disordered" evidence="1">
    <location>
        <begin position="167"/>
        <end position="233"/>
    </location>
</feature>
<dbReference type="OrthoDB" id="185373at2759"/>
<proteinExistence type="predicted"/>
<feature type="region of interest" description="Disordered" evidence="1">
    <location>
        <begin position="599"/>
        <end position="631"/>
    </location>
</feature>
<dbReference type="GO" id="GO:0003729">
    <property type="term" value="F:mRNA binding"/>
    <property type="evidence" value="ECO:0007669"/>
    <property type="project" value="TreeGrafter"/>
</dbReference>
<feature type="compositionally biased region" description="Low complexity" evidence="1">
    <location>
        <begin position="48"/>
        <end position="68"/>
    </location>
</feature>
<dbReference type="GO" id="GO:0006396">
    <property type="term" value="P:RNA processing"/>
    <property type="evidence" value="ECO:0007669"/>
    <property type="project" value="TreeGrafter"/>
</dbReference>
<gene>
    <name evidence="2" type="ORF">BGZ97_006794</name>
</gene>
<comment type="caution">
    <text evidence="2">The sequence shown here is derived from an EMBL/GenBank/DDBJ whole genome shotgun (WGS) entry which is preliminary data.</text>
</comment>
<evidence type="ECO:0000256" key="1">
    <source>
        <dbReference type="SAM" id="MobiDB-lite"/>
    </source>
</evidence>
<name>A0A9P6UV96_9FUNG</name>
<evidence type="ECO:0000313" key="3">
    <source>
        <dbReference type="Proteomes" id="UP000823405"/>
    </source>
</evidence>
<accession>A0A9P6UV96</accession>
<feature type="compositionally biased region" description="Polar residues" evidence="1">
    <location>
        <begin position="69"/>
        <end position="96"/>
    </location>
</feature>